<organism evidence="1 2">
    <name type="scientific">Anaeromyxobacter diazotrophicus</name>
    <dbReference type="NCBI Taxonomy" id="2590199"/>
    <lineage>
        <taxon>Bacteria</taxon>
        <taxon>Pseudomonadati</taxon>
        <taxon>Myxococcota</taxon>
        <taxon>Myxococcia</taxon>
        <taxon>Myxococcales</taxon>
        <taxon>Cystobacterineae</taxon>
        <taxon>Anaeromyxobacteraceae</taxon>
        <taxon>Anaeromyxobacter</taxon>
    </lineage>
</organism>
<dbReference type="AlphaFoldDB" id="A0A7I9VIY7"/>
<dbReference type="InterPro" id="IPR021890">
    <property type="entry name" value="DUF3501"/>
</dbReference>
<reference evidence="2" key="1">
    <citation type="journal article" date="2020" name="Appl. Environ. Microbiol.">
        <title>Diazotrophic Anaeromyxobacter Isolates from Soils.</title>
        <authorList>
            <person name="Masuda Y."/>
            <person name="Yamanaka H."/>
            <person name="Xu Z.X."/>
            <person name="Shiratori Y."/>
            <person name="Aono T."/>
            <person name="Amachi S."/>
            <person name="Senoo K."/>
            <person name="Itoh H."/>
        </authorList>
    </citation>
    <scope>NUCLEOTIDE SEQUENCE [LARGE SCALE GENOMIC DNA]</scope>
    <source>
        <strain evidence="2">R267</strain>
    </source>
</reference>
<evidence type="ECO:0008006" key="3">
    <source>
        <dbReference type="Google" id="ProtNLM"/>
    </source>
</evidence>
<dbReference type="Pfam" id="PF12007">
    <property type="entry name" value="DUF3501"/>
    <property type="match status" value="1"/>
</dbReference>
<comment type="caution">
    <text evidence="1">The sequence shown here is derived from an EMBL/GenBank/DDBJ whole genome shotgun (WGS) entry which is preliminary data.</text>
</comment>
<proteinExistence type="predicted"/>
<dbReference type="Proteomes" id="UP000503640">
    <property type="component" value="Unassembled WGS sequence"/>
</dbReference>
<keyword evidence="2" id="KW-1185">Reference proteome</keyword>
<evidence type="ECO:0000313" key="1">
    <source>
        <dbReference type="EMBL" id="GEJ56149.1"/>
    </source>
</evidence>
<dbReference type="RefSeq" id="WP_176063360.1">
    <property type="nucleotide sequence ID" value="NZ_BJTG01000002.1"/>
</dbReference>
<accession>A0A7I9VIY7</accession>
<dbReference type="EMBL" id="BJTG01000002">
    <property type="protein sequence ID" value="GEJ56149.1"/>
    <property type="molecule type" value="Genomic_DNA"/>
</dbReference>
<protein>
    <recommendedName>
        <fullName evidence="3">DUF3501 family protein</fullName>
    </recommendedName>
</protein>
<name>A0A7I9VIY7_9BACT</name>
<gene>
    <name evidence="1" type="ORF">AMYX_08900</name>
</gene>
<evidence type="ECO:0000313" key="2">
    <source>
        <dbReference type="Proteomes" id="UP000503640"/>
    </source>
</evidence>
<sequence>MKVQRSELLPLETYDARRAEVRARVLEVKQRRRVHAGPLTFLFENADTVRYQVQEMARAERLFREEELQHELDTYNELLGGPGELGCSLLIELAEPAERDAKLRAWVALPRHLYAKLADGRRVRARYDDRQVGDDRLSSVQYLKFPVGPQAPVAIGSDLPGLEVEAVLTEAQRAALQEDLAVSPT</sequence>